<protein>
    <submittedName>
        <fullName evidence="1">Uncharacterized protein</fullName>
    </submittedName>
</protein>
<comment type="caution">
    <text evidence="1">The sequence shown here is derived from an EMBL/GenBank/DDBJ whole genome shotgun (WGS) entry which is preliminary data.</text>
</comment>
<dbReference type="RefSeq" id="WP_160895203.1">
    <property type="nucleotide sequence ID" value="NZ_WUMU01000016.1"/>
</dbReference>
<dbReference type="AlphaFoldDB" id="A0A6L7G4P2"/>
<name>A0A6L7G4P2_9RHOB</name>
<reference evidence="1 2" key="1">
    <citation type="submission" date="2019-12" db="EMBL/GenBank/DDBJ databases">
        <authorList>
            <person name="Li M."/>
        </authorList>
    </citation>
    <scope>NUCLEOTIDE SEQUENCE [LARGE SCALE GENOMIC DNA]</scope>
    <source>
        <strain evidence="1 2">GBMRC 2024</strain>
    </source>
</reference>
<proteinExistence type="predicted"/>
<evidence type="ECO:0000313" key="1">
    <source>
        <dbReference type="EMBL" id="MXN19085.1"/>
    </source>
</evidence>
<sequence>MPDNKTIIDSADLMEVDDVNIDEESFADLTATKQADPSTMDFYVQMRGYTMSDFETMVVHAAAAQLISGRNFQREIKEEAAVIATNKVTAELEKATKDVMSIVVSKRGKEDVTLSQMIGMEAKDYLTQLVDPYSGEPKTDNWGARNIPRVQYLAGKYLRDHFKGQIDGALKDLISEVRAEISKQIAAAIAAEREKFAQAIGYEIKKTR</sequence>
<dbReference type="Proteomes" id="UP000477911">
    <property type="component" value="Unassembled WGS sequence"/>
</dbReference>
<gene>
    <name evidence="1" type="ORF">GR170_14675</name>
</gene>
<dbReference type="EMBL" id="WUMU01000016">
    <property type="protein sequence ID" value="MXN19085.1"/>
    <property type="molecule type" value="Genomic_DNA"/>
</dbReference>
<organism evidence="1 2">
    <name type="scientific">Pseudooceanicola albus</name>
    <dbReference type="NCBI Taxonomy" id="2692189"/>
    <lineage>
        <taxon>Bacteria</taxon>
        <taxon>Pseudomonadati</taxon>
        <taxon>Pseudomonadota</taxon>
        <taxon>Alphaproteobacteria</taxon>
        <taxon>Rhodobacterales</taxon>
        <taxon>Paracoccaceae</taxon>
        <taxon>Pseudooceanicola</taxon>
    </lineage>
</organism>
<evidence type="ECO:0000313" key="2">
    <source>
        <dbReference type="Proteomes" id="UP000477911"/>
    </source>
</evidence>
<accession>A0A6L7G4P2</accession>
<keyword evidence="2" id="KW-1185">Reference proteome</keyword>